<dbReference type="OrthoDB" id="28389at2157"/>
<evidence type="ECO:0000256" key="9">
    <source>
        <dbReference type="ARBA" id="ARBA00023049"/>
    </source>
</evidence>
<keyword evidence="2 11" id="KW-1003">Cell membrane</keyword>
<feature type="binding site" evidence="11">
    <location>
        <position position="174"/>
    </location>
    <ligand>
        <name>Zn(2+)</name>
        <dbReference type="ChEBI" id="CHEBI:29105"/>
        <note>catalytic</note>
    </ligand>
</feature>
<dbReference type="PANTHER" id="PTHR43221:SF2">
    <property type="entry name" value="PROTEASE HTPX HOMOLOG"/>
    <property type="match status" value="1"/>
</dbReference>
<keyword evidence="9 11" id="KW-0482">Metalloprotease</keyword>
<dbReference type="RefSeq" id="WP_013680789.1">
    <property type="nucleotide sequence ID" value="NC_015315.1"/>
</dbReference>
<dbReference type="eggNOG" id="arCOG01331">
    <property type="taxonomic scope" value="Archaea"/>
</dbReference>
<dbReference type="Pfam" id="PF01435">
    <property type="entry name" value="Peptidase_M48"/>
    <property type="match status" value="1"/>
</dbReference>
<evidence type="ECO:0000256" key="11">
    <source>
        <dbReference type="HAMAP-Rule" id="MF_00188"/>
    </source>
</evidence>
<keyword evidence="6 11" id="KW-0378">Hydrolase</keyword>
<feature type="binding site" evidence="11">
    <location>
        <position position="178"/>
    </location>
    <ligand>
        <name>Zn(2+)</name>
        <dbReference type="ChEBI" id="CHEBI:29105"/>
        <note>catalytic</note>
    </ligand>
</feature>
<evidence type="ECO:0000259" key="12">
    <source>
        <dbReference type="Pfam" id="PF01435"/>
    </source>
</evidence>
<evidence type="ECO:0000256" key="3">
    <source>
        <dbReference type="ARBA" id="ARBA00022670"/>
    </source>
</evidence>
<dbReference type="GO" id="GO:0005886">
    <property type="term" value="C:plasma membrane"/>
    <property type="evidence" value="ECO:0007669"/>
    <property type="project" value="UniProtKB-SubCell"/>
</dbReference>
<proteinExistence type="inferred from homology"/>
<gene>
    <name evidence="11" type="primary">htpX</name>
    <name evidence="13" type="ordered locus">TUZN_1996</name>
</gene>
<dbReference type="GO" id="GO:0008270">
    <property type="term" value="F:zinc ion binding"/>
    <property type="evidence" value="ECO:0007669"/>
    <property type="project" value="UniProtKB-UniRule"/>
</dbReference>
<dbReference type="Proteomes" id="UP000008138">
    <property type="component" value="Chromosome"/>
</dbReference>
<feature type="active site" evidence="11">
    <location>
        <position position="175"/>
    </location>
</feature>
<reference evidence="13 14" key="1">
    <citation type="journal article" date="2011" name="J. Bacteriol.">
        <title>Complete genome sequence of the thermoacidophilic crenarchaeon Thermoproteus uzoniensis 768-20.</title>
        <authorList>
            <person name="Mardanov A.V."/>
            <person name="Gumerov V.M."/>
            <person name="Beletsky A.V."/>
            <person name="Prokofeva M.I."/>
            <person name="Bonch-Osmolovskaya E.A."/>
            <person name="Ravin N.V."/>
            <person name="Skryabin K.G."/>
        </authorList>
    </citation>
    <scope>NUCLEOTIDE SEQUENCE [LARGE SCALE GENOMIC DNA]</scope>
    <source>
        <strain evidence="13 14">768-20</strain>
    </source>
</reference>
<keyword evidence="3 11" id="KW-0645">Protease</keyword>
<evidence type="ECO:0000256" key="10">
    <source>
        <dbReference type="ARBA" id="ARBA00023136"/>
    </source>
</evidence>
<feature type="transmembrane region" description="Helical" evidence="11">
    <location>
        <begin position="43"/>
        <end position="68"/>
    </location>
</feature>
<dbReference type="InterPro" id="IPR050083">
    <property type="entry name" value="HtpX_protease"/>
</dbReference>
<evidence type="ECO:0000256" key="1">
    <source>
        <dbReference type="ARBA" id="ARBA00009779"/>
    </source>
</evidence>
<dbReference type="InterPro" id="IPR022919">
    <property type="entry name" value="Pept_M48_protease_HtpX"/>
</dbReference>
<evidence type="ECO:0000256" key="6">
    <source>
        <dbReference type="ARBA" id="ARBA00022801"/>
    </source>
</evidence>
<feature type="binding site" evidence="11">
    <location>
        <position position="249"/>
    </location>
    <ligand>
        <name>Zn(2+)</name>
        <dbReference type="ChEBI" id="CHEBI:29105"/>
        <note>catalytic</note>
    </ligand>
</feature>
<keyword evidence="7 11" id="KW-0862">Zinc</keyword>
<comment type="cofactor">
    <cofactor evidence="11">
        <name>Zn(2+)</name>
        <dbReference type="ChEBI" id="CHEBI:29105"/>
    </cofactor>
    <text evidence="11">Binds 1 zinc ion per subunit.</text>
</comment>
<dbReference type="CDD" id="cd07338">
    <property type="entry name" value="M48B_HtpX_like"/>
    <property type="match status" value="1"/>
</dbReference>
<reference key="2">
    <citation type="submission" date="2011-03" db="EMBL/GenBank/DDBJ databases">
        <title>Complete genome sequence of the thermoacidophilic crenarchaeon Thermoproteus uzoniensis 768-20.</title>
        <authorList>
            <person name="Mardanov A.V."/>
            <person name="Gumerov V.M."/>
            <person name="Beletsky A.V."/>
            <person name="Prokofeva M.I."/>
            <person name="Bonch-Osmolovskaya E.A."/>
            <person name="Ravin N.V."/>
            <person name="Skryabin K.G."/>
        </authorList>
    </citation>
    <scope>NUCLEOTIDE SEQUENCE</scope>
    <source>
        <strain>768-20</strain>
    </source>
</reference>
<evidence type="ECO:0000256" key="5">
    <source>
        <dbReference type="ARBA" id="ARBA00022723"/>
    </source>
</evidence>
<dbReference type="HOGENOM" id="CLU_042266_4_2_2"/>
<dbReference type="InterPro" id="IPR001915">
    <property type="entry name" value="Peptidase_M48"/>
</dbReference>
<feature type="transmembrane region" description="Helical" evidence="11">
    <location>
        <begin position="222"/>
        <end position="244"/>
    </location>
</feature>
<dbReference type="GO" id="GO:0006508">
    <property type="term" value="P:proteolysis"/>
    <property type="evidence" value="ECO:0007669"/>
    <property type="project" value="UniProtKB-KW"/>
</dbReference>
<protein>
    <recommendedName>
        <fullName evidence="11">Protease HtpX homolog</fullName>
        <ecNumber evidence="11">3.4.24.-</ecNumber>
    </recommendedName>
</protein>
<keyword evidence="8 11" id="KW-1133">Transmembrane helix</keyword>
<comment type="subcellular location">
    <subcellularLocation>
        <location evidence="11">Cell membrane</location>
        <topology evidence="11">Multi-pass membrane protein</topology>
    </subcellularLocation>
</comment>
<feature type="domain" description="Peptidase M48" evidence="12">
    <location>
        <begin position="108"/>
        <end position="343"/>
    </location>
</feature>
<dbReference type="Gene3D" id="3.30.2010.10">
    <property type="entry name" value="Metalloproteases ('zincins'), catalytic domain"/>
    <property type="match status" value="1"/>
</dbReference>
<dbReference type="PANTHER" id="PTHR43221">
    <property type="entry name" value="PROTEASE HTPX"/>
    <property type="match status" value="1"/>
</dbReference>
<keyword evidence="14" id="KW-1185">Reference proteome</keyword>
<evidence type="ECO:0000256" key="7">
    <source>
        <dbReference type="ARBA" id="ARBA00022833"/>
    </source>
</evidence>
<organism evidence="13 14">
    <name type="scientific">Thermoproteus uzoniensis (strain 768-20)</name>
    <dbReference type="NCBI Taxonomy" id="999630"/>
    <lineage>
        <taxon>Archaea</taxon>
        <taxon>Thermoproteota</taxon>
        <taxon>Thermoprotei</taxon>
        <taxon>Thermoproteales</taxon>
        <taxon>Thermoproteaceae</taxon>
        <taxon>Thermoproteus</taxon>
    </lineage>
</organism>
<dbReference type="EMBL" id="CP002590">
    <property type="protein sequence ID" value="AEA13454.1"/>
    <property type="molecule type" value="Genomic_DNA"/>
</dbReference>
<sequence length="346" mass="38454">MLFPYFIWFDPIYWITMLLGYVLMLVLASTLAPKLARKFSGRFSLYVSMAILAFVLISVTAASIWAALYVGGYATIYSIPFIILFVLIMNLFTYLISPFIIDLTYGAREDPELQAVVDAVASRLGIGGRIKAVLVDGPPNAFSYGNFITGRRVAVTRSLYGMLSRDELEAVIGHEIGHHLHKDNLVMLFFGLFPSVLYYLGYSLIWQGFLGGGERRDNPGTAMALVGLALVAVSFIEQLLVLAFSRMREYYADYVGARAAGRWPMQKALAKIHLYYEGGGGEALGDSKLKALFIYAFTAAYANPFREVTPDVVNRLKRVEVGGVQEILSDHPPVPKRLKFLDTVEV</sequence>
<keyword evidence="10 11" id="KW-0472">Membrane</keyword>
<dbReference type="AlphaFoldDB" id="F2L4V0"/>
<feature type="transmembrane region" description="Helical" evidence="11">
    <location>
        <begin position="74"/>
        <end position="96"/>
    </location>
</feature>
<accession>F2L4V0</accession>
<dbReference type="STRING" id="999630.TUZN_1996"/>
<evidence type="ECO:0000256" key="4">
    <source>
        <dbReference type="ARBA" id="ARBA00022692"/>
    </source>
</evidence>
<evidence type="ECO:0000313" key="14">
    <source>
        <dbReference type="Proteomes" id="UP000008138"/>
    </source>
</evidence>
<keyword evidence="5 11" id="KW-0479">Metal-binding</keyword>
<evidence type="ECO:0000256" key="2">
    <source>
        <dbReference type="ARBA" id="ARBA00022475"/>
    </source>
</evidence>
<comment type="similarity">
    <text evidence="1 11">Belongs to the peptidase M48B family.</text>
</comment>
<evidence type="ECO:0000256" key="8">
    <source>
        <dbReference type="ARBA" id="ARBA00022989"/>
    </source>
</evidence>
<dbReference type="EC" id="3.4.24.-" evidence="11"/>
<name>F2L4V0_THEU7</name>
<evidence type="ECO:0000313" key="13">
    <source>
        <dbReference type="EMBL" id="AEA13454.1"/>
    </source>
</evidence>
<dbReference type="HAMAP" id="MF_00188">
    <property type="entry name" value="Pept_M48_protease_HtpX"/>
    <property type="match status" value="1"/>
</dbReference>
<keyword evidence="4 11" id="KW-0812">Transmembrane</keyword>
<dbReference type="KEGG" id="tuz:TUZN_1996"/>
<feature type="transmembrane region" description="Helical" evidence="11">
    <location>
        <begin position="12"/>
        <end position="31"/>
    </location>
</feature>
<feature type="transmembrane region" description="Helical" evidence="11">
    <location>
        <begin position="185"/>
        <end position="202"/>
    </location>
</feature>
<dbReference type="GeneID" id="10361507"/>
<dbReference type="GO" id="GO:0004222">
    <property type="term" value="F:metalloendopeptidase activity"/>
    <property type="evidence" value="ECO:0007669"/>
    <property type="project" value="UniProtKB-UniRule"/>
</dbReference>